<evidence type="ECO:0000256" key="3">
    <source>
        <dbReference type="RuleBase" id="RU000411"/>
    </source>
</evidence>
<dbReference type="InterPro" id="IPR042178">
    <property type="entry name" value="Serpin_sf_1"/>
</dbReference>
<keyword evidence="8" id="KW-1185">Reference proteome</keyword>
<reference evidence="7 8" key="2">
    <citation type="journal article" date="2018" name="Elife">
        <title>Firefly genomes illuminate parallel origins of bioluminescence in beetles.</title>
        <authorList>
            <person name="Fallon T.R."/>
            <person name="Lower S.E."/>
            <person name="Chang C.H."/>
            <person name="Bessho-Uehara M."/>
            <person name="Martin G.J."/>
            <person name="Bewick A.J."/>
            <person name="Behringer M."/>
            <person name="Debat H.J."/>
            <person name="Wong I."/>
            <person name="Day J.C."/>
            <person name="Suvorov A."/>
            <person name="Silva C.J."/>
            <person name="Stanger-Hall K.F."/>
            <person name="Hall D.W."/>
            <person name="Schmitz R.J."/>
            <person name="Nelson D.R."/>
            <person name="Lewis S.M."/>
            <person name="Shigenobu S."/>
            <person name="Bybee S.M."/>
            <person name="Larracuente A.M."/>
            <person name="Oba Y."/>
            <person name="Weng J.K."/>
        </authorList>
    </citation>
    <scope>NUCLEOTIDE SEQUENCE [LARGE SCALE GENOMIC DNA]</scope>
    <source>
        <strain evidence="7">1611_PpyrPB1</strain>
        <tissue evidence="7">Whole body</tissue>
    </source>
</reference>
<dbReference type="InterPro" id="IPR036186">
    <property type="entry name" value="Serpin_sf"/>
</dbReference>
<protein>
    <recommendedName>
        <fullName evidence="5">Serpin domain-containing protein</fullName>
    </recommendedName>
</protein>
<dbReference type="InterPro" id="IPR042185">
    <property type="entry name" value="Serpin_sf_2"/>
</dbReference>
<evidence type="ECO:0000256" key="4">
    <source>
        <dbReference type="SAM" id="SignalP"/>
    </source>
</evidence>
<dbReference type="AlphaFoldDB" id="A0A1Y1KRG8"/>
<dbReference type="SMART" id="SM00093">
    <property type="entry name" value="SERPIN"/>
    <property type="match status" value="1"/>
</dbReference>
<dbReference type="Pfam" id="PF00079">
    <property type="entry name" value="Serpin"/>
    <property type="match status" value="2"/>
</dbReference>
<evidence type="ECO:0000256" key="2">
    <source>
        <dbReference type="ARBA" id="ARBA00022900"/>
    </source>
</evidence>
<reference evidence="7" key="3">
    <citation type="submission" date="2019-08" db="EMBL/GenBank/DDBJ databases">
        <authorList>
            <consortium name="Photinus pyralis genome working group"/>
            <person name="Fallon T.R."/>
            <person name="Sander Lower S.E."/>
            <person name="Weng J.-K."/>
        </authorList>
    </citation>
    <scope>NUCLEOTIDE SEQUENCE</scope>
    <source>
        <strain evidence="7">1611_PpyrPB1</strain>
        <tissue evidence="7">Whole body</tissue>
    </source>
</reference>
<feature type="signal peptide" evidence="4">
    <location>
        <begin position="1"/>
        <end position="18"/>
    </location>
</feature>
<accession>A0A1Y1KRG8</accession>
<comment type="similarity">
    <text evidence="3">Belongs to the serpin family.</text>
</comment>
<dbReference type="Gene3D" id="3.30.497.10">
    <property type="entry name" value="Antithrombin, subunit I, domain 2"/>
    <property type="match status" value="1"/>
</dbReference>
<evidence type="ECO:0000259" key="5">
    <source>
        <dbReference type="SMART" id="SM00093"/>
    </source>
</evidence>
<keyword evidence="2" id="KW-0722">Serine protease inhibitor</keyword>
<dbReference type="GO" id="GO:0005615">
    <property type="term" value="C:extracellular space"/>
    <property type="evidence" value="ECO:0007669"/>
    <property type="project" value="InterPro"/>
</dbReference>
<dbReference type="InterPro" id="IPR000215">
    <property type="entry name" value="Serpin_fam"/>
</dbReference>
<dbReference type="PANTHER" id="PTHR11461">
    <property type="entry name" value="SERINE PROTEASE INHIBITOR, SERPIN"/>
    <property type="match status" value="1"/>
</dbReference>
<gene>
    <name evidence="7" type="ORF">PPYR_07749</name>
</gene>
<feature type="chain" id="PRO_5033291711" description="Serpin domain-containing protein" evidence="4">
    <location>
        <begin position="19"/>
        <end position="531"/>
    </location>
</feature>
<dbReference type="Gene3D" id="6.20.40.10">
    <property type="match status" value="1"/>
</dbReference>
<dbReference type="GO" id="GO:0045861">
    <property type="term" value="P:negative regulation of proteolysis"/>
    <property type="evidence" value="ECO:0007669"/>
    <property type="project" value="UniProtKB-ARBA"/>
</dbReference>
<sequence>MNIGLALALSATIALVTSQIYFPTEELDQIFESATKKNQPLRPSSDHDATDPDSTVSNAIAKLTLDINRATGKLPNLAFSPYNIAGVLAPILLGSIGQTSDEISNLLGFDERFRLKNDNLEIHRQLRRFSQKIGLITGFGDTIVYKSVIFVQEDYPIRKEYELAANYFYQTKVLKVDFQRNPAAAQTFINTWVANNTFGIIPTLLESTPRPSTKAVIAGTLYFKGAWDKPFLKGGSTWRPFYTNGRTSRSTSKVMMMYNGGEFPYYKSKDLQVEILGLPYKGGNTMYVILPQDSNINKLRYLENYLTPVQLLALVNATKPTEVVVAFPKMQVSATLHLAQTLRNLGARSLFDPNTSNLALITPGFTTRFGGVYQPRRTTTQSPPNWNNQLIFARFNDQTSCQRVYDFITRKYRCYSEVRRPRAAQSQFPQTSPLDFLDRLKEDHRQLSANPQQANPGLYAEEFIHKTFIDITEEGTEAVAASGIGINRSGGQVTFRCDVPFLFFIYQKETKMILFWGSVTSPEPSAPSDSK</sequence>
<proteinExistence type="inferred from homology"/>
<feature type="domain" description="Serpin" evidence="5">
    <location>
        <begin position="61"/>
        <end position="522"/>
    </location>
</feature>
<evidence type="ECO:0000313" key="6">
    <source>
        <dbReference type="EMBL" id="JAV62770.1"/>
    </source>
</evidence>
<dbReference type="GO" id="GO:0004867">
    <property type="term" value="F:serine-type endopeptidase inhibitor activity"/>
    <property type="evidence" value="ECO:0007669"/>
    <property type="project" value="UniProtKB-KW"/>
</dbReference>
<dbReference type="EMBL" id="GEZM01078312">
    <property type="protein sequence ID" value="JAV62770.1"/>
    <property type="molecule type" value="Transcribed_RNA"/>
</dbReference>
<dbReference type="Gene3D" id="2.30.39.10">
    <property type="entry name" value="Alpha-1-antitrypsin, domain 1"/>
    <property type="match status" value="1"/>
</dbReference>
<dbReference type="PANTHER" id="PTHR11461:SF342">
    <property type="entry name" value="SERINE PROTEASE INHIBITOR 28DC"/>
    <property type="match status" value="1"/>
</dbReference>
<keyword evidence="4" id="KW-0732">Signal</keyword>
<evidence type="ECO:0000313" key="7">
    <source>
        <dbReference type="EMBL" id="KAB0799869.1"/>
    </source>
</evidence>
<evidence type="ECO:0000313" key="8">
    <source>
        <dbReference type="Proteomes" id="UP000327044"/>
    </source>
</evidence>
<dbReference type="EMBL" id="VVIM01000005">
    <property type="protein sequence ID" value="KAB0799869.1"/>
    <property type="molecule type" value="Genomic_DNA"/>
</dbReference>
<organism evidence="6">
    <name type="scientific">Photinus pyralis</name>
    <name type="common">Common eastern firefly</name>
    <name type="synonym">Lampyris pyralis</name>
    <dbReference type="NCBI Taxonomy" id="7054"/>
    <lineage>
        <taxon>Eukaryota</taxon>
        <taxon>Metazoa</taxon>
        <taxon>Ecdysozoa</taxon>
        <taxon>Arthropoda</taxon>
        <taxon>Hexapoda</taxon>
        <taxon>Insecta</taxon>
        <taxon>Pterygota</taxon>
        <taxon>Neoptera</taxon>
        <taxon>Endopterygota</taxon>
        <taxon>Coleoptera</taxon>
        <taxon>Polyphaga</taxon>
        <taxon>Elateriformia</taxon>
        <taxon>Elateroidea</taxon>
        <taxon>Lampyridae</taxon>
        <taxon>Lampyrinae</taxon>
        <taxon>Photinus</taxon>
    </lineage>
</organism>
<dbReference type="Gene3D" id="2.10.310.10">
    <property type="entry name" value="Serpins superfamily"/>
    <property type="match status" value="1"/>
</dbReference>
<evidence type="ECO:0000256" key="1">
    <source>
        <dbReference type="ARBA" id="ARBA00022690"/>
    </source>
</evidence>
<reference evidence="6" key="1">
    <citation type="journal article" date="2016" name="Sci. Rep.">
        <title>Molecular characterization of firefly nuptial gifts: a multi-omics approach sheds light on postcopulatory sexual selection.</title>
        <authorList>
            <person name="Al-Wathiqui N."/>
            <person name="Fallon T.R."/>
            <person name="South A."/>
            <person name="Weng J.K."/>
            <person name="Lewis S.M."/>
        </authorList>
    </citation>
    <scope>NUCLEOTIDE SEQUENCE</scope>
</reference>
<name>A0A1Y1KRG8_PHOPY</name>
<keyword evidence="1" id="KW-0646">Protease inhibitor</keyword>
<dbReference type="FunFam" id="2.30.39.10:FF:000035">
    <property type="entry name" value="Serine protease inhibitor (serpin) 16"/>
    <property type="match status" value="1"/>
</dbReference>
<dbReference type="OrthoDB" id="9518664at2759"/>
<dbReference type="FunCoup" id="A0A1Y1KRG8">
    <property type="interactions" value="61"/>
</dbReference>
<dbReference type="InterPro" id="IPR023796">
    <property type="entry name" value="Serpin_dom"/>
</dbReference>
<dbReference type="InParanoid" id="A0A1Y1KRG8"/>
<dbReference type="Proteomes" id="UP000327044">
    <property type="component" value="Unassembled WGS sequence"/>
</dbReference>
<dbReference type="SUPFAM" id="SSF56574">
    <property type="entry name" value="Serpins"/>
    <property type="match status" value="1"/>
</dbReference>